<evidence type="ECO:0000256" key="1">
    <source>
        <dbReference type="PROSITE-ProRule" id="PRU00042"/>
    </source>
</evidence>
<dbReference type="EMBL" id="JAMRDG010000001">
    <property type="protein sequence ID" value="KAJ3707213.1"/>
    <property type="molecule type" value="Genomic_DNA"/>
</dbReference>
<feature type="region of interest" description="Disordered" evidence="2">
    <location>
        <begin position="1"/>
        <end position="34"/>
    </location>
</feature>
<accession>A0AAD6A0G1</accession>
<feature type="compositionally biased region" description="Low complexity" evidence="2">
    <location>
        <begin position="15"/>
        <end position="28"/>
    </location>
</feature>
<dbReference type="GO" id="GO:0008270">
    <property type="term" value="F:zinc ion binding"/>
    <property type="evidence" value="ECO:0007669"/>
    <property type="project" value="UniProtKB-KW"/>
</dbReference>
<dbReference type="InterPro" id="IPR036236">
    <property type="entry name" value="Znf_C2H2_sf"/>
</dbReference>
<reference evidence="4 5" key="1">
    <citation type="journal article" date="2022" name="Cell">
        <title>Repeat-based holocentromeres influence genome architecture and karyotype evolution.</title>
        <authorList>
            <person name="Hofstatter P.G."/>
            <person name="Thangavel G."/>
            <person name="Lux T."/>
            <person name="Neumann P."/>
            <person name="Vondrak T."/>
            <person name="Novak P."/>
            <person name="Zhang M."/>
            <person name="Costa L."/>
            <person name="Castellani M."/>
            <person name="Scott A."/>
            <person name="Toegelov H."/>
            <person name="Fuchs J."/>
            <person name="Mata-Sucre Y."/>
            <person name="Dias Y."/>
            <person name="Vanzela A.L.L."/>
            <person name="Huettel B."/>
            <person name="Almeida C.C.S."/>
            <person name="Simkova H."/>
            <person name="Souza G."/>
            <person name="Pedrosa-Harand A."/>
            <person name="Macas J."/>
            <person name="Mayer K.F.X."/>
            <person name="Houben A."/>
            <person name="Marques A."/>
        </authorList>
    </citation>
    <scope>NUCLEOTIDE SEQUENCE [LARGE SCALE GENOMIC DNA]</scope>
    <source>
        <strain evidence="4">RhyTen1mFocal</strain>
    </source>
</reference>
<dbReference type="PROSITE" id="PS50157">
    <property type="entry name" value="ZINC_FINGER_C2H2_2"/>
    <property type="match status" value="1"/>
</dbReference>
<dbReference type="PROSITE" id="PS00028">
    <property type="entry name" value="ZINC_FINGER_C2H2_1"/>
    <property type="match status" value="1"/>
</dbReference>
<dbReference type="Proteomes" id="UP001210211">
    <property type="component" value="Unassembled WGS sequence"/>
</dbReference>
<keyword evidence="1" id="KW-0863">Zinc-finger</keyword>
<name>A0AAD6A0G1_9POAL</name>
<dbReference type="AlphaFoldDB" id="A0AAD6A0G1"/>
<dbReference type="PANTHER" id="PTHR45730">
    <property type="entry name" value="ZINC FINGER PROTEIN JAGGED"/>
    <property type="match status" value="1"/>
</dbReference>
<dbReference type="PANTHER" id="PTHR45730:SF120">
    <property type="entry name" value="OS03G0786400 PROTEIN"/>
    <property type="match status" value="1"/>
</dbReference>
<evidence type="ECO:0000313" key="5">
    <source>
        <dbReference type="Proteomes" id="UP001210211"/>
    </source>
</evidence>
<evidence type="ECO:0000259" key="3">
    <source>
        <dbReference type="PROSITE" id="PS50157"/>
    </source>
</evidence>
<feature type="domain" description="C2H2-type" evidence="3">
    <location>
        <begin position="42"/>
        <end position="69"/>
    </location>
</feature>
<gene>
    <name evidence="4" type="ORF">LUZ61_010918</name>
</gene>
<proteinExistence type="predicted"/>
<organism evidence="4 5">
    <name type="scientific">Rhynchospora tenuis</name>
    <dbReference type="NCBI Taxonomy" id="198213"/>
    <lineage>
        <taxon>Eukaryota</taxon>
        <taxon>Viridiplantae</taxon>
        <taxon>Streptophyta</taxon>
        <taxon>Embryophyta</taxon>
        <taxon>Tracheophyta</taxon>
        <taxon>Spermatophyta</taxon>
        <taxon>Magnoliopsida</taxon>
        <taxon>Liliopsida</taxon>
        <taxon>Poales</taxon>
        <taxon>Cyperaceae</taxon>
        <taxon>Cyperoideae</taxon>
        <taxon>Rhynchosporeae</taxon>
        <taxon>Rhynchospora</taxon>
    </lineage>
</organism>
<evidence type="ECO:0000313" key="4">
    <source>
        <dbReference type="EMBL" id="KAJ3707213.1"/>
    </source>
</evidence>
<keyword evidence="5" id="KW-1185">Reference proteome</keyword>
<dbReference type="InterPro" id="IPR013087">
    <property type="entry name" value="Znf_C2H2_type"/>
</dbReference>
<dbReference type="SUPFAM" id="SSF57667">
    <property type="entry name" value="beta-beta-alpha zinc fingers"/>
    <property type="match status" value="1"/>
</dbReference>
<dbReference type="GO" id="GO:0003700">
    <property type="term" value="F:DNA-binding transcription factor activity"/>
    <property type="evidence" value="ECO:0007669"/>
    <property type="project" value="InterPro"/>
</dbReference>
<evidence type="ECO:0000256" key="2">
    <source>
        <dbReference type="SAM" id="MobiDB-lite"/>
    </source>
</evidence>
<dbReference type="InterPro" id="IPR045320">
    <property type="entry name" value="JAGGED/SL1-like"/>
</dbReference>
<dbReference type="Gene3D" id="3.30.160.60">
    <property type="entry name" value="Classic Zinc Finger"/>
    <property type="match status" value="1"/>
</dbReference>
<sequence>MEPLSSPNQNQAVDLSLTLTPLTSSEASPPSPQHLDKDVRLFPCLFCNKKFFKSQALGGHQNAHKKERSIGWNAYLYSTPPFPNINPDPTPSYPTPMTHLPILSHSCSTVPTASAPVPTQSQYDGYSSLYAAPRFNAQLYHSVSNSRAVQAAADPPVGRDELIDLLNWHRGSHAEPVPVSSAGVSGTCVSTADAGSFGYNSSCGSSDTGEIDLSLSL</sequence>
<feature type="compositionally biased region" description="Polar residues" evidence="2">
    <location>
        <begin position="1"/>
        <end position="13"/>
    </location>
</feature>
<comment type="caution">
    <text evidence="4">The sequence shown here is derived from an EMBL/GenBank/DDBJ whole genome shotgun (WGS) entry which is preliminary data.</text>
</comment>
<keyword evidence="1" id="KW-0862">Zinc</keyword>
<keyword evidence="1" id="KW-0479">Metal-binding</keyword>
<protein>
    <recommendedName>
        <fullName evidence="3">C2H2-type domain-containing protein</fullName>
    </recommendedName>
</protein>